<dbReference type="InterPro" id="IPR005225">
    <property type="entry name" value="Small_GTP-bd"/>
</dbReference>
<dbReference type="GO" id="GO:0005774">
    <property type="term" value="C:vacuolar membrane"/>
    <property type="evidence" value="ECO:0007669"/>
    <property type="project" value="TreeGrafter"/>
</dbReference>
<dbReference type="NCBIfam" id="TIGR00231">
    <property type="entry name" value="small_GTP"/>
    <property type="match status" value="1"/>
</dbReference>
<dbReference type="SMART" id="SM00176">
    <property type="entry name" value="RAN"/>
    <property type="match status" value="1"/>
</dbReference>
<evidence type="ECO:0000256" key="9">
    <source>
        <dbReference type="ARBA" id="ARBA00023136"/>
    </source>
</evidence>
<dbReference type="PROSITE" id="PS51419">
    <property type="entry name" value="RAB"/>
    <property type="match status" value="1"/>
</dbReference>
<feature type="compositionally biased region" description="Basic residues" evidence="15">
    <location>
        <begin position="25"/>
        <end position="38"/>
    </location>
</feature>
<keyword evidence="8" id="KW-0342">GTP-binding</keyword>
<keyword evidence="6" id="KW-0653">Protein transport</keyword>
<evidence type="ECO:0000256" key="12">
    <source>
        <dbReference type="ARBA" id="ARBA00023289"/>
    </source>
</evidence>
<keyword evidence="7" id="KW-0689">Ribosomal protein</keyword>
<comment type="similarity">
    <text evidence="2">Belongs to the small GTPase superfamily. Rab family.</text>
</comment>
<dbReference type="GO" id="GO:0005840">
    <property type="term" value="C:ribosome"/>
    <property type="evidence" value="ECO:0007669"/>
    <property type="project" value="UniProtKB-KW"/>
</dbReference>
<dbReference type="AlphaFoldDB" id="A0A7J7BZC9"/>
<evidence type="ECO:0000256" key="11">
    <source>
        <dbReference type="ARBA" id="ARBA00023288"/>
    </source>
</evidence>
<accession>A0A7J7BZC9</accession>
<dbReference type="SMART" id="SM00173">
    <property type="entry name" value="RAS"/>
    <property type="match status" value="1"/>
</dbReference>
<dbReference type="GO" id="GO:0005886">
    <property type="term" value="C:plasma membrane"/>
    <property type="evidence" value="ECO:0007669"/>
    <property type="project" value="UniProtKB-SubCell"/>
</dbReference>
<dbReference type="SUPFAM" id="SSF52540">
    <property type="entry name" value="P-loop containing nucleoside triphosphate hydrolases"/>
    <property type="match status" value="1"/>
</dbReference>
<comment type="subcellular location">
    <subcellularLocation>
        <location evidence="1">Cell membrane</location>
        <topology evidence="1">Lipid-anchor</topology>
        <orientation evidence="1">Cytoplasmic side</orientation>
    </subcellularLocation>
</comment>
<dbReference type="Proteomes" id="UP000593562">
    <property type="component" value="Unassembled WGS sequence"/>
</dbReference>
<proteinExistence type="inferred from homology"/>
<dbReference type="PROSITE" id="PS51421">
    <property type="entry name" value="RAS"/>
    <property type="match status" value="1"/>
</dbReference>
<dbReference type="InterPro" id="IPR006846">
    <property type="entry name" value="Ribosomal_eS30"/>
</dbReference>
<comment type="caution">
    <text evidence="16">The sequence shown here is derived from an EMBL/GenBank/DDBJ whole genome shotgun (WGS) entry which is preliminary data.</text>
</comment>
<evidence type="ECO:0000256" key="13">
    <source>
        <dbReference type="ARBA" id="ARBA00025673"/>
    </source>
</evidence>
<keyword evidence="12" id="KW-0636">Prenylation</keyword>
<gene>
    <name evidence="16" type="ORF">HS088_TW22G00900</name>
</gene>
<keyword evidence="3" id="KW-0813">Transport</keyword>
<dbReference type="GO" id="GO:0006412">
    <property type="term" value="P:translation"/>
    <property type="evidence" value="ECO:0007669"/>
    <property type="project" value="InterPro"/>
</dbReference>
<evidence type="ECO:0000256" key="4">
    <source>
        <dbReference type="ARBA" id="ARBA00022481"/>
    </source>
</evidence>
<evidence type="ECO:0000256" key="15">
    <source>
        <dbReference type="SAM" id="MobiDB-lite"/>
    </source>
</evidence>
<dbReference type="SMART" id="SM00175">
    <property type="entry name" value="RAB"/>
    <property type="match status" value="1"/>
</dbReference>
<dbReference type="GO" id="GO:1990904">
    <property type="term" value="C:ribonucleoprotein complex"/>
    <property type="evidence" value="ECO:0007669"/>
    <property type="project" value="UniProtKB-KW"/>
</dbReference>
<comment type="function">
    <text evidence="13">Protein transport. Probably involved in vesicular traffic.</text>
</comment>
<dbReference type="EMBL" id="JAAARO010000022">
    <property type="protein sequence ID" value="KAF5727212.1"/>
    <property type="molecule type" value="Genomic_DNA"/>
</dbReference>
<evidence type="ECO:0000256" key="1">
    <source>
        <dbReference type="ARBA" id="ARBA00004342"/>
    </source>
</evidence>
<name>A0A7J7BZC9_TRIWF</name>
<dbReference type="PROSITE" id="PS51420">
    <property type="entry name" value="RHO"/>
    <property type="match status" value="1"/>
</dbReference>
<dbReference type="PANTHER" id="PTHR47981">
    <property type="entry name" value="RAB FAMILY"/>
    <property type="match status" value="1"/>
</dbReference>
<dbReference type="GO" id="GO:0005525">
    <property type="term" value="F:GTP binding"/>
    <property type="evidence" value="ECO:0007669"/>
    <property type="project" value="UniProtKB-KW"/>
</dbReference>
<evidence type="ECO:0000313" key="17">
    <source>
        <dbReference type="Proteomes" id="UP000593562"/>
    </source>
</evidence>
<evidence type="ECO:0000256" key="14">
    <source>
        <dbReference type="ARBA" id="ARBA00068531"/>
    </source>
</evidence>
<dbReference type="PANTHER" id="PTHR47981:SF4">
    <property type="entry name" value="RAS-RELATED PROTEIN RABG3F"/>
    <property type="match status" value="1"/>
</dbReference>
<feature type="region of interest" description="Disordered" evidence="15">
    <location>
        <begin position="1"/>
        <end position="38"/>
    </location>
</feature>
<protein>
    <recommendedName>
        <fullName evidence="14">Ras-related protein Rab7</fullName>
    </recommendedName>
</protein>
<dbReference type="FunFam" id="3.40.50.300:FF:000295">
    <property type="entry name" value="Ras-related protein Rab7"/>
    <property type="match status" value="1"/>
</dbReference>
<keyword evidence="5" id="KW-0547">Nucleotide-binding</keyword>
<evidence type="ECO:0000256" key="6">
    <source>
        <dbReference type="ARBA" id="ARBA00022927"/>
    </source>
</evidence>
<keyword evidence="9" id="KW-0472">Membrane</keyword>
<dbReference type="GO" id="GO:0015031">
    <property type="term" value="P:protein transport"/>
    <property type="evidence" value="ECO:0007669"/>
    <property type="project" value="UniProtKB-KW"/>
</dbReference>
<reference evidence="16 17" key="1">
    <citation type="journal article" date="2020" name="Nat. Commun.">
        <title>Genome of Tripterygium wilfordii and identification of cytochrome P450 involved in triptolide biosynthesis.</title>
        <authorList>
            <person name="Tu L."/>
            <person name="Su P."/>
            <person name="Zhang Z."/>
            <person name="Gao L."/>
            <person name="Wang J."/>
            <person name="Hu T."/>
            <person name="Zhou J."/>
            <person name="Zhang Y."/>
            <person name="Zhao Y."/>
            <person name="Liu Y."/>
            <person name="Song Y."/>
            <person name="Tong Y."/>
            <person name="Lu Y."/>
            <person name="Yang J."/>
            <person name="Xu C."/>
            <person name="Jia M."/>
            <person name="Peters R.J."/>
            <person name="Huang L."/>
            <person name="Gao W."/>
        </authorList>
    </citation>
    <scope>NUCLEOTIDE SEQUENCE [LARGE SCALE GENOMIC DNA]</scope>
    <source>
        <strain evidence="17">cv. XIE 37</strain>
        <tissue evidence="16">Leaf</tissue>
    </source>
</reference>
<dbReference type="SMART" id="SM00174">
    <property type="entry name" value="RHO"/>
    <property type="match status" value="1"/>
</dbReference>
<keyword evidence="17" id="KW-1185">Reference proteome</keyword>
<dbReference type="InParanoid" id="A0A7J7BZC9"/>
<dbReference type="PRINTS" id="PR00449">
    <property type="entry name" value="RASTRNSFRMNG"/>
</dbReference>
<keyword evidence="10" id="KW-0687">Ribonucleoprotein</keyword>
<sequence>MGKVHGSLARAGKVRGQTPKVAKQDKKKKPRGHAHKRMQYNRRFVTAVDSGGIWQEEGTQLFREVKLENLRTNLFINLGHQQPMESDNHKILGTSGVSAKENPIVKSALQKAKRDAIYGNADVVYGSDVHPVEFVSVHPVEFVSVHPVEFVSVRPTIKSRTMPSRRRTLLKVIILGDSGVGKTSLMNQYVNKKFSNQYKATIGADFLTKEVQFEDRLFTLQIWDTAGQERFQSLGVAFYRGADCCVLVYDVNSMKSFDNLNNWREEFLIQASPSDPENFPFVVLGNKVDVDGGNSRVVSEKKARAWCASKGNIPYFETSAKEGINVEEAFQCIAKNALKSGEEEEM</sequence>
<dbReference type="Pfam" id="PF00071">
    <property type="entry name" value="Ras"/>
    <property type="match status" value="1"/>
</dbReference>
<dbReference type="GO" id="GO:0003924">
    <property type="term" value="F:GTPase activity"/>
    <property type="evidence" value="ECO:0007669"/>
    <property type="project" value="InterPro"/>
</dbReference>
<dbReference type="Pfam" id="PF04758">
    <property type="entry name" value="Ribosomal_S30"/>
    <property type="match status" value="1"/>
</dbReference>
<evidence type="ECO:0000256" key="2">
    <source>
        <dbReference type="ARBA" id="ARBA00006270"/>
    </source>
</evidence>
<evidence type="ECO:0000256" key="10">
    <source>
        <dbReference type="ARBA" id="ARBA00023274"/>
    </source>
</evidence>
<dbReference type="InterPro" id="IPR027417">
    <property type="entry name" value="P-loop_NTPase"/>
</dbReference>
<dbReference type="GO" id="GO:0003735">
    <property type="term" value="F:structural constituent of ribosome"/>
    <property type="evidence" value="ECO:0007669"/>
    <property type="project" value="InterPro"/>
</dbReference>
<keyword evidence="4" id="KW-0488">Methylation</keyword>
<organism evidence="16 17">
    <name type="scientific">Tripterygium wilfordii</name>
    <name type="common">Thunder God vine</name>
    <dbReference type="NCBI Taxonomy" id="458696"/>
    <lineage>
        <taxon>Eukaryota</taxon>
        <taxon>Viridiplantae</taxon>
        <taxon>Streptophyta</taxon>
        <taxon>Embryophyta</taxon>
        <taxon>Tracheophyta</taxon>
        <taxon>Spermatophyta</taxon>
        <taxon>Magnoliopsida</taxon>
        <taxon>eudicotyledons</taxon>
        <taxon>Gunneridae</taxon>
        <taxon>Pentapetalae</taxon>
        <taxon>rosids</taxon>
        <taxon>fabids</taxon>
        <taxon>Celastrales</taxon>
        <taxon>Celastraceae</taxon>
        <taxon>Tripterygium</taxon>
    </lineage>
</organism>
<dbReference type="InterPro" id="IPR001806">
    <property type="entry name" value="Small_GTPase"/>
</dbReference>
<keyword evidence="11" id="KW-0449">Lipoprotein</keyword>
<evidence type="ECO:0000256" key="8">
    <source>
        <dbReference type="ARBA" id="ARBA00023134"/>
    </source>
</evidence>
<dbReference type="CDD" id="cd01862">
    <property type="entry name" value="Rab7"/>
    <property type="match status" value="1"/>
</dbReference>
<evidence type="ECO:0000256" key="3">
    <source>
        <dbReference type="ARBA" id="ARBA00022448"/>
    </source>
</evidence>
<evidence type="ECO:0000313" key="16">
    <source>
        <dbReference type="EMBL" id="KAF5727212.1"/>
    </source>
</evidence>
<dbReference type="Gene3D" id="3.40.50.300">
    <property type="entry name" value="P-loop containing nucleotide triphosphate hydrolases"/>
    <property type="match status" value="1"/>
</dbReference>
<evidence type="ECO:0000256" key="7">
    <source>
        <dbReference type="ARBA" id="ARBA00022980"/>
    </source>
</evidence>
<evidence type="ECO:0000256" key="5">
    <source>
        <dbReference type="ARBA" id="ARBA00022741"/>
    </source>
</evidence>